<comment type="caution">
    <text evidence="2">The sequence shown here is derived from an EMBL/GenBank/DDBJ whole genome shotgun (WGS) entry which is preliminary data.</text>
</comment>
<evidence type="ECO:0000256" key="1">
    <source>
        <dbReference type="SAM" id="MobiDB-lite"/>
    </source>
</evidence>
<evidence type="ECO:0008006" key="4">
    <source>
        <dbReference type="Google" id="ProtNLM"/>
    </source>
</evidence>
<gene>
    <name evidence="2" type="ORF">UY61_C0009G0016</name>
</gene>
<reference evidence="2 3" key="1">
    <citation type="journal article" date="2015" name="Nature">
        <title>rRNA introns, odd ribosomes, and small enigmatic genomes across a large radiation of phyla.</title>
        <authorList>
            <person name="Brown C.T."/>
            <person name="Hug L.A."/>
            <person name="Thomas B.C."/>
            <person name="Sharon I."/>
            <person name="Castelle C.J."/>
            <person name="Singh A."/>
            <person name="Wilkins M.J."/>
            <person name="Williams K.H."/>
            <person name="Banfield J.F."/>
        </authorList>
    </citation>
    <scope>NUCLEOTIDE SEQUENCE [LARGE SCALE GENOMIC DNA]</scope>
</reference>
<feature type="region of interest" description="Disordered" evidence="1">
    <location>
        <begin position="81"/>
        <end position="107"/>
    </location>
</feature>
<organism evidence="2 3">
    <name type="scientific">Candidatus Adlerbacteria bacterium GW2011_GWC1_50_9</name>
    <dbReference type="NCBI Taxonomy" id="1618608"/>
    <lineage>
        <taxon>Bacteria</taxon>
        <taxon>Candidatus Adleribacteriota</taxon>
    </lineage>
</organism>
<proteinExistence type="predicted"/>
<dbReference type="Proteomes" id="UP000034201">
    <property type="component" value="Unassembled WGS sequence"/>
</dbReference>
<evidence type="ECO:0000313" key="3">
    <source>
        <dbReference type="Proteomes" id="UP000034201"/>
    </source>
</evidence>
<dbReference type="EMBL" id="LCQQ01000009">
    <property type="protein sequence ID" value="KKW21321.1"/>
    <property type="molecule type" value="Genomic_DNA"/>
</dbReference>
<dbReference type="AlphaFoldDB" id="A0A0G1WRA8"/>
<evidence type="ECO:0000313" key="2">
    <source>
        <dbReference type="EMBL" id="KKW21321.1"/>
    </source>
</evidence>
<name>A0A0G1WRA8_9BACT</name>
<accession>A0A0G1WRA8</accession>
<feature type="compositionally biased region" description="Basic and acidic residues" evidence="1">
    <location>
        <begin position="84"/>
        <end position="107"/>
    </location>
</feature>
<protein>
    <recommendedName>
        <fullName evidence="4">Antitoxin</fullName>
    </recommendedName>
</protein>
<sequence length="107" mass="12469">MDFGKIKHLVQQSGDKFIFLENGEPEIVVLSFHEYQKLLRGGVPQPMMPMRRPEGGYRVMPARAYGPDYLESMGNELEETEFIPTERDHERPMPVRPENIRLEDLPI</sequence>